<organism evidence="1 2">
    <name type="scientific">Amniculicola lignicola CBS 123094</name>
    <dbReference type="NCBI Taxonomy" id="1392246"/>
    <lineage>
        <taxon>Eukaryota</taxon>
        <taxon>Fungi</taxon>
        <taxon>Dikarya</taxon>
        <taxon>Ascomycota</taxon>
        <taxon>Pezizomycotina</taxon>
        <taxon>Dothideomycetes</taxon>
        <taxon>Pleosporomycetidae</taxon>
        <taxon>Pleosporales</taxon>
        <taxon>Amniculicolaceae</taxon>
        <taxon>Amniculicola</taxon>
    </lineage>
</organism>
<name>A0A6A5WK30_9PLEO</name>
<proteinExistence type="predicted"/>
<accession>A0A6A5WK30</accession>
<reference evidence="1" key="1">
    <citation type="journal article" date="2020" name="Stud. Mycol.">
        <title>101 Dothideomycetes genomes: a test case for predicting lifestyles and emergence of pathogens.</title>
        <authorList>
            <person name="Haridas S."/>
            <person name="Albert R."/>
            <person name="Binder M."/>
            <person name="Bloem J."/>
            <person name="Labutti K."/>
            <person name="Salamov A."/>
            <person name="Andreopoulos B."/>
            <person name="Baker S."/>
            <person name="Barry K."/>
            <person name="Bills G."/>
            <person name="Bluhm B."/>
            <person name="Cannon C."/>
            <person name="Castanera R."/>
            <person name="Culley D."/>
            <person name="Daum C."/>
            <person name="Ezra D."/>
            <person name="Gonzalez J."/>
            <person name="Henrissat B."/>
            <person name="Kuo A."/>
            <person name="Liang C."/>
            <person name="Lipzen A."/>
            <person name="Lutzoni F."/>
            <person name="Magnuson J."/>
            <person name="Mondo S."/>
            <person name="Nolan M."/>
            <person name="Ohm R."/>
            <person name="Pangilinan J."/>
            <person name="Park H.-J."/>
            <person name="Ramirez L."/>
            <person name="Alfaro M."/>
            <person name="Sun H."/>
            <person name="Tritt A."/>
            <person name="Yoshinaga Y."/>
            <person name="Zwiers L.-H."/>
            <person name="Turgeon B."/>
            <person name="Goodwin S."/>
            <person name="Spatafora J."/>
            <person name="Crous P."/>
            <person name="Grigoriev I."/>
        </authorList>
    </citation>
    <scope>NUCLEOTIDE SEQUENCE</scope>
    <source>
        <strain evidence="1">CBS 123094</strain>
    </source>
</reference>
<evidence type="ECO:0000313" key="2">
    <source>
        <dbReference type="Proteomes" id="UP000799779"/>
    </source>
</evidence>
<dbReference type="Proteomes" id="UP000799779">
    <property type="component" value="Unassembled WGS sequence"/>
</dbReference>
<dbReference type="AlphaFoldDB" id="A0A6A5WK30"/>
<keyword evidence="2" id="KW-1185">Reference proteome</keyword>
<dbReference type="EMBL" id="ML977578">
    <property type="protein sequence ID" value="KAF2002260.1"/>
    <property type="molecule type" value="Genomic_DNA"/>
</dbReference>
<sequence>MTSHDHQHKNNALSRAQHHVITCNNFNHTSHHHIINNFITWHFVNDVGTSIQCWHHPPKTWHQVLRIWSLSYISASW</sequence>
<protein>
    <submittedName>
        <fullName evidence="1">Uncharacterized protein</fullName>
    </submittedName>
</protein>
<gene>
    <name evidence="1" type="ORF">P154DRAFT_521086</name>
</gene>
<evidence type="ECO:0000313" key="1">
    <source>
        <dbReference type="EMBL" id="KAF2002260.1"/>
    </source>
</evidence>